<protein>
    <recommendedName>
        <fullName evidence="3">HK97 gp10 family phage protein</fullName>
    </recommendedName>
</protein>
<gene>
    <name evidence="1" type="ORF">GCM10011340_20100</name>
</gene>
<sequence length="182" mass="20584">MEAVIIPEIQNELNALAQRYAGQFQRKVKEVLGQNKFKGSGELQQSVKVRVVPATPQTAPRIEVDYAEHGELIGKRKLIYTKFANVDAMLRFVQSGKFRMKSVPGYAPGVVPAINEESKQRRIAFAMAKSRFGEHRNKAKRWKKESLPELLREMNRELATVWANKAAELVAQTLTTKPYSNG</sequence>
<evidence type="ECO:0000313" key="1">
    <source>
        <dbReference type="EMBL" id="GHE65051.1"/>
    </source>
</evidence>
<accession>A0ABQ3I7D9</accession>
<reference evidence="2" key="1">
    <citation type="journal article" date="2019" name="Int. J. Syst. Evol. Microbiol.">
        <title>The Global Catalogue of Microorganisms (GCM) 10K type strain sequencing project: providing services to taxonomists for standard genome sequencing and annotation.</title>
        <authorList>
            <consortium name="The Broad Institute Genomics Platform"/>
            <consortium name="The Broad Institute Genome Sequencing Center for Infectious Disease"/>
            <person name="Wu L."/>
            <person name="Ma J."/>
        </authorList>
    </citation>
    <scope>NUCLEOTIDE SEQUENCE [LARGE SCALE GENOMIC DNA]</scope>
    <source>
        <strain evidence="2">CGMCC 1.15111</strain>
    </source>
</reference>
<name>A0ABQ3I7D9_9BACT</name>
<keyword evidence="2" id="KW-1185">Reference proteome</keyword>
<proteinExistence type="predicted"/>
<dbReference type="RefSeq" id="WP_189630127.1">
    <property type="nucleotide sequence ID" value="NZ_BNAG01000003.1"/>
</dbReference>
<evidence type="ECO:0000313" key="2">
    <source>
        <dbReference type="Proteomes" id="UP000658258"/>
    </source>
</evidence>
<evidence type="ECO:0008006" key="3">
    <source>
        <dbReference type="Google" id="ProtNLM"/>
    </source>
</evidence>
<dbReference type="EMBL" id="BNAG01000003">
    <property type="protein sequence ID" value="GHE65051.1"/>
    <property type="molecule type" value="Genomic_DNA"/>
</dbReference>
<organism evidence="1 2">
    <name type="scientific">Roseivirga thermotolerans</name>
    <dbReference type="NCBI Taxonomy" id="1758176"/>
    <lineage>
        <taxon>Bacteria</taxon>
        <taxon>Pseudomonadati</taxon>
        <taxon>Bacteroidota</taxon>
        <taxon>Cytophagia</taxon>
        <taxon>Cytophagales</taxon>
        <taxon>Roseivirgaceae</taxon>
        <taxon>Roseivirga</taxon>
    </lineage>
</organism>
<comment type="caution">
    <text evidence="1">The sequence shown here is derived from an EMBL/GenBank/DDBJ whole genome shotgun (WGS) entry which is preliminary data.</text>
</comment>
<dbReference type="Proteomes" id="UP000658258">
    <property type="component" value="Unassembled WGS sequence"/>
</dbReference>